<comment type="subcellular location">
    <subcellularLocation>
        <location evidence="1">Membrane</location>
        <topology evidence="1">Multi-pass membrane protein</topology>
    </subcellularLocation>
</comment>
<dbReference type="InterPro" id="IPR035952">
    <property type="entry name" value="Rhomboid-like_sf"/>
</dbReference>
<keyword evidence="4 9" id="KW-0378">Hydrolase</keyword>
<dbReference type="InterPro" id="IPR050925">
    <property type="entry name" value="Rhomboid_protease_S54"/>
</dbReference>
<reference evidence="9 10" key="1">
    <citation type="submission" date="2024-01" db="EMBL/GenBank/DDBJ databases">
        <title>Uliginosibacterium soil sp. nov.</title>
        <authorList>
            <person name="Lv Y."/>
        </authorList>
    </citation>
    <scope>NUCLEOTIDE SEQUENCE [LARGE SCALE GENOMIC DNA]</scope>
    <source>
        <strain evidence="9 10">H3</strain>
    </source>
</reference>
<organism evidence="9 10">
    <name type="scientific">Uliginosibacterium silvisoli</name>
    <dbReference type="NCBI Taxonomy" id="3114758"/>
    <lineage>
        <taxon>Bacteria</taxon>
        <taxon>Pseudomonadati</taxon>
        <taxon>Pseudomonadota</taxon>
        <taxon>Betaproteobacteria</taxon>
        <taxon>Rhodocyclales</taxon>
        <taxon>Zoogloeaceae</taxon>
        <taxon>Uliginosibacterium</taxon>
    </lineage>
</organism>
<feature type="transmembrane region" description="Helical" evidence="7">
    <location>
        <begin position="185"/>
        <end position="205"/>
    </location>
</feature>
<evidence type="ECO:0000256" key="2">
    <source>
        <dbReference type="ARBA" id="ARBA00009045"/>
    </source>
</evidence>
<feature type="transmembrane region" description="Helical" evidence="7">
    <location>
        <begin position="160"/>
        <end position="179"/>
    </location>
</feature>
<keyword evidence="10" id="KW-1185">Reference proteome</keyword>
<name>A0ABU6K9E1_9RHOO</name>
<dbReference type="EMBL" id="JAYXHS010000003">
    <property type="protein sequence ID" value="MEC5387600.1"/>
    <property type="molecule type" value="Genomic_DNA"/>
</dbReference>
<dbReference type="PANTHER" id="PTHR43731:SF14">
    <property type="entry name" value="PRESENILIN-ASSOCIATED RHOMBOID-LIKE PROTEIN, MITOCHONDRIAL"/>
    <property type="match status" value="1"/>
</dbReference>
<dbReference type="Pfam" id="PF01694">
    <property type="entry name" value="Rhomboid"/>
    <property type="match status" value="1"/>
</dbReference>
<feature type="domain" description="Peptidase S54 rhomboid" evidence="8">
    <location>
        <begin position="63"/>
        <end position="201"/>
    </location>
</feature>
<gene>
    <name evidence="9" type="ORF">VVD49_17845</name>
</gene>
<feature type="transmembrane region" description="Helical" evidence="7">
    <location>
        <begin position="128"/>
        <end position="148"/>
    </location>
</feature>
<comment type="caution">
    <text evidence="9">The sequence shown here is derived from an EMBL/GenBank/DDBJ whole genome shotgun (WGS) entry which is preliminary data.</text>
</comment>
<evidence type="ECO:0000256" key="6">
    <source>
        <dbReference type="ARBA" id="ARBA00023136"/>
    </source>
</evidence>
<feature type="transmembrane region" description="Helical" evidence="7">
    <location>
        <begin position="18"/>
        <end position="36"/>
    </location>
</feature>
<sequence length="368" mass="40746">MDEDEFIERLHTRIERIWLTYALIATCAVVFLIELWQSRSWWTVRSDVLLSMGASFGPKVQSGETWRLLSAVFLHGNPLHLALNMLALWQIGHFIERIYGRSGALLLFVACGLMGSLASIWWRTQGLSVGASGAIFGLYGALLVWLIRRRHDVPMGILKKLRSGTLGFIGYSLFAGIALPGIDNAAHIGGLLGGMLLSLGMAAPFDRSPASQWRRRSTWLALLATAACATALWRTTPQVAVAWQQHVEFAEVARNFAQHDAQLEQQVQALLEQVRQRQIASVAAGRELDEVLLPAWQMQINRLASIPTGDADRPRHQALLNYAGLHGSSLQLLARGLMTGQPGWLQLAHQRQLEAQAALLGTRERSAR</sequence>
<dbReference type="Proteomes" id="UP001331561">
    <property type="component" value="Unassembled WGS sequence"/>
</dbReference>
<evidence type="ECO:0000313" key="9">
    <source>
        <dbReference type="EMBL" id="MEC5387600.1"/>
    </source>
</evidence>
<keyword evidence="9" id="KW-0645">Protease</keyword>
<evidence type="ECO:0000256" key="5">
    <source>
        <dbReference type="ARBA" id="ARBA00022989"/>
    </source>
</evidence>
<evidence type="ECO:0000256" key="7">
    <source>
        <dbReference type="SAM" id="Phobius"/>
    </source>
</evidence>
<evidence type="ECO:0000313" key="10">
    <source>
        <dbReference type="Proteomes" id="UP001331561"/>
    </source>
</evidence>
<dbReference type="EC" id="3.4.21.-" evidence="9"/>
<protein>
    <submittedName>
        <fullName evidence="9">Rhomboid family intramembrane serine protease</fullName>
        <ecNumber evidence="9">3.4.21.-</ecNumber>
    </submittedName>
</protein>
<feature type="transmembrane region" description="Helical" evidence="7">
    <location>
        <begin position="68"/>
        <end position="91"/>
    </location>
</feature>
<proteinExistence type="inferred from homology"/>
<accession>A0ABU6K9E1</accession>
<keyword evidence="5 7" id="KW-1133">Transmembrane helix</keyword>
<dbReference type="InterPro" id="IPR022764">
    <property type="entry name" value="Peptidase_S54_rhomboid_dom"/>
</dbReference>
<dbReference type="GO" id="GO:0008233">
    <property type="term" value="F:peptidase activity"/>
    <property type="evidence" value="ECO:0007669"/>
    <property type="project" value="UniProtKB-KW"/>
</dbReference>
<dbReference type="Gene3D" id="1.20.1540.10">
    <property type="entry name" value="Rhomboid-like"/>
    <property type="match status" value="1"/>
</dbReference>
<evidence type="ECO:0000259" key="8">
    <source>
        <dbReference type="Pfam" id="PF01694"/>
    </source>
</evidence>
<keyword evidence="3 7" id="KW-0812">Transmembrane</keyword>
<evidence type="ECO:0000256" key="4">
    <source>
        <dbReference type="ARBA" id="ARBA00022801"/>
    </source>
</evidence>
<feature type="transmembrane region" description="Helical" evidence="7">
    <location>
        <begin position="103"/>
        <end position="122"/>
    </location>
</feature>
<keyword evidence="6 7" id="KW-0472">Membrane</keyword>
<dbReference type="RefSeq" id="WP_327600568.1">
    <property type="nucleotide sequence ID" value="NZ_JAYXHS010000003.1"/>
</dbReference>
<comment type="similarity">
    <text evidence="2">Belongs to the peptidase S54 family.</text>
</comment>
<evidence type="ECO:0000256" key="3">
    <source>
        <dbReference type="ARBA" id="ARBA00022692"/>
    </source>
</evidence>
<dbReference type="SUPFAM" id="SSF144091">
    <property type="entry name" value="Rhomboid-like"/>
    <property type="match status" value="1"/>
</dbReference>
<evidence type="ECO:0000256" key="1">
    <source>
        <dbReference type="ARBA" id="ARBA00004141"/>
    </source>
</evidence>
<dbReference type="PANTHER" id="PTHR43731">
    <property type="entry name" value="RHOMBOID PROTEASE"/>
    <property type="match status" value="1"/>
</dbReference>
<dbReference type="GO" id="GO:0006508">
    <property type="term" value="P:proteolysis"/>
    <property type="evidence" value="ECO:0007669"/>
    <property type="project" value="UniProtKB-KW"/>
</dbReference>